<name>A0ABS4JGW8_9BACL</name>
<keyword evidence="1" id="KW-0732">Signal</keyword>
<dbReference type="Proteomes" id="UP001519288">
    <property type="component" value="Unassembled WGS sequence"/>
</dbReference>
<evidence type="ECO:0000256" key="1">
    <source>
        <dbReference type="SAM" id="SignalP"/>
    </source>
</evidence>
<dbReference type="Pfam" id="PF13416">
    <property type="entry name" value="SBP_bac_8"/>
    <property type="match status" value="1"/>
</dbReference>
<keyword evidence="2" id="KW-0813">Transport</keyword>
<dbReference type="EMBL" id="JAGGLD010000003">
    <property type="protein sequence ID" value="MBP2000963.1"/>
    <property type="molecule type" value="Genomic_DNA"/>
</dbReference>
<evidence type="ECO:0000313" key="2">
    <source>
        <dbReference type="EMBL" id="MBP2000963.1"/>
    </source>
</evidence>
<sequence length="441" mass="48285">MNNQAFKRCAGLISAVLLTSVVLSACNSGNKNSDDKVELRLGYYSSAQTDAKMQELVKKFESTHPNIKVKPESSPYGQFFQKLDTQIAAGNAPDVWLSDGVLVPKYAERGALKDLTASISKDLKHDDYYGLDFNKDKNGKYWGVPQGIQIGVLYYNKDMFDAAKVAYPTDSWTYDDLKAAAAKLTLDANGKYASDAAFDGKKVKQYGLTFFSVTEGWMPVIKAFGGDVLDASLTKSTVQSPENKKALDWIVDGMKRHLLPTPADLKSFQSNMAPFPSKAAAMRIGIYARTIDANNAGLNYDVTVLPKGPDGKRFSPVIANSWVINKKSEGKLGDAAWEWVKYWATDAEAQKEWASLGEAVPVKKSVANSADFLNGKPANKKAFLDSFAFAGTLDVNAVWSEWVGKFNDNINRAFNGETTVDAAIAGANKEVQEVLDGFYKK</sequence>
<dbReference type="InterPro" id="IPR050490">
    <property type="entry name" value="Bact_solute-bd_prot1"/>
</dbReference>
<dbReference type="PANTHER" id="PTHR43649:SF12">
    <property type="entry name" value="DIACETYLCHITOBIOSE BINDING PROTEIN DASA"/>
    <property type="match status" value="1"/>
</dbReference>
<protein>
    <submittedName>
        <fullName evidence="2">Multiple sugar transport system substrate-binding protein</fullName>
    </submittedName>
</protein>
<evidence type="ECO:0000313" key="3">
    <source>
        <dbReference type="Proteomes" id="UP001519288"/>
    </source>
</evidence>
<keyword evidence="2" id="KW-0762">Sugar transport</keyword>
<gene>
    <name evidence="2" type="ORF">J2Z69_002006</name>
</gene>
<dbReference type="RefSeq" id="WP_209861578.1">
    <property type="nucleotide sequence ID" value="NZ_JAGGLD010000003.1"/>
</dbReference>
<dbReference type="Gene3D" id="3.40.190.10">
    <property type="entry name" value="Periplasmic binding protein-like II"/>
    <property type="match status" value="1"/>
</dbReference>
<feature type="signal peptide" evidence="1">
    <location>
        <begin position="1"/>
        <end position="25"/>
    </location>
</feature>
<accession>A0ABS4JGW8</accession>
<organism evidence="2 3">
    <name type="scientific">Paenibacillus shirakamiensis</name>
    <dbReference type="NCBI Taxonomy" id="1265935"/>
    <lineage>
        <taxon>Bacteria</taxon>
        <taxon>Bacillati</taxon>
        <taxon>Bacillota</taxon>
        <taxon>Bacilli</taxon>
        <taxon>Bacillales</taxon>
        <taxon>Paenibacillaceae</taxon>
        <taxon>Paenibacillus</taxon>
    </lineage>
</organism>
<comment type="caution">
    <text evidence="2">The sequence shown here is derived from an EMBL/GenBank/DDBJ whole genome shotgun (WGS) entry which is preliminary data.</text>
</comment>
<keyword evidence="3" id="KW-1185">Reference proteome</keyword>
<reference evidence="2 3" key="1">
    <citation type="submission" date="2021-03" db="EMBL/GenBank/DDBJ databases">
        <title>Genomic Encyclopedia of Type Strains, Phase IV (KMG-IV): sequencing the most valuable type-strain genomes for metagenomic binning, comparative biology and taxonomic classification.</title>
        <authorList>
            <person name="Goeker M."/>
        </authorList>
    </citation>
    <scope>NUCLEOTIDE SEQUENCE [LARGE SCALE GENOMIC DNA]</scope>
    <source>
        <strain evidence="2 3">DSM 26806</strain>
    </source>
</reference>
<dbReference type="CDD" id="cd13585">
    <property type="entry name" value="PBP2_TMBP_like"/>
    <property type="match status" value="1"/>
</dbReference>
<proteinExistence type="predicted"/>
<dbReference type="SUPFAM" id="SSF53850">
    <property type="entry name" value="Periplasmic binding protein-like II"/>
    <property type="match status" value="1"/>
</dbReference>
<dbReference type="InterPro" id="IPR006059">
    <property type="entry name" value="SBP"/>
</dbReference>
<dbReference type="PROSITE" id="PS51257">
    <property type="entry name" value="PROKAR_LIPOPROTEIN"/>
    <property type="match status" value="1"/>
</dbReference>
<dbReference type="PANTHER" id="PTHR43649">
    <property type="entry name" value="ARABINOSE-BINDING PROTEIN-RELATED"/>
    <property type="match status" value="1"/>
</dbReference>
<feature type="chain" id="PRO_5045523246" evidence="1">
    <location>
        <begin position="26"/>
        <end position="441"/>
    </location>
</feature>